<keyword evidence="7" id="KW-1185">Reference proteome</keyword>
<evidence type="ECO:0000313" key="6">
    <source>
        <dbReference type="EMBL" id="GAA4435712.1"/>
    </source>
</evidence>
<keyword evidence="3 4" id="KW-0408">Iron</keyword>
<dbReference type="SUPFAM" id="SSF46626">
    <property type="entry name" value="Cytochrome c"/>
    <property type="match status" value="1"/>
</dbReference>
<evidence type="ECO:0000259" key="5">
    <source>
        <dbReference type="PROSITE" id="PS51007"/>
    </source>
</evidence>
<keyword evidence="1 4" id="KW-0349">Heme</keyword>
<comment type="caution">
    <text evidence="6">The sequence shown here is derived from an EMBL/GenBank/DDBJ whole genome shotgun (WGS) entry which is preliminary data.</text>
</comment>
<accession>A0ABP8LVP9</accession>
<feature type="domain" description="Cytochrome c" evidence="5">
    <location>
        <begin position="60"/>
        <end position="152"/>
    </location>
</feature>
<name>A0ABP8LVP9_9BACT</name>
<dbReference type="InterPro" id="IPR036909">
    <property type="entry name" value="Cyt_c-like_dom_sf"/>
</dbReference>
<keyword evidence="2 4" id="KW-0479">Metal-binding</keyword>
<dbReference type="Gene3D" id="1.10.760.10">
    <property type="entry name" value="Cytochrome c-like domain"/>
    <property type="match status" value="1"/>
</dbReference>
<dbReference type="Proteomes" id="UP001501508">
    <property type="component" value="Unassembled WGS sequence"/>
</dbReference>
<evidence type="ECO:0000256" key="3">
    <source>
        <dbReference type="ARBA" id="ARBA00023004"/>
    </source>
</evidence>
<dbReference type="EMBL" id="BAABEY010000012">
    <property type="protein sequence ID" value="GAA4435712.1"/>
    <property type="molecule type" value="Genomic_DNA"/>
</dbReference>
<gene>
    <name evidence="6" type="ORF">GCM10023091_12670</name>
</gene>
<evidence type="ECO:0000256" key="1">
    <source>
        <dbReference type="ARBA" id="ARBA00022617"/>
    </source>
</evidence>
<evidence type="ECO:0000256" key="4">
    <source>
        <dbReference type="PROSITE-ProRule" id="PRU00433"/>
    </source>
</evidence>
<reference evidence="7" key="1">
    <citation type="journal article" date="2019" name="Int. J. Syst. Evol. Microbiol.">
        <title>The Global Catalogue of Microorganisms (GCM) 10K type strain sequencing project: providing services to taxonomists for standard genome sequencing and annotation.</title>
        <authorList>
            <consortium name="The Broad Institute Genomics Platform"/>
            <consortium name="The Broad Institute Genome Sequencing Center for Infectious Disease"/>
            <person name="Wu L."/>
            <person name="Ma J."/>
        </authorList>
    </citation>
    <scope>NUCLEOTIDE SEQUENCE [LARGE SCALE GENOMIC DNA]</scope>
    <source>
        <strain evidence="7">JCM 31920</strain>
    </source>
</reference>
<proteinExistence type="predicted"/>
<dbReference type="PROSITE" id="PS51007">
    <property type="entry name" value="CYTC"/>
    <property type="match status" value="1"/>
</dbReference>
<evidence type="ECO:0000313" key="7">
    <source>
        <dbReference type="Proteomes" id="UP001501508"/>
    </source>
</evidence>
<sequence>MIVSAAGWVACSSNETKDAYDKFYGKGRSAREAEAVVADSIKRAERKSAREAEAAAAVPAAAPSGSVSLTPPAEVAALMEKNTCSVCHKAGERLVGPPWVEVAKKKYSIDEIVALVHEPKPEHWPDYPPMAPLAFVTKEDITVIGTWINSLNQ</sequence>
<protein>
    <recommendedName>
        <fullName evidence="5">Cytochrome c domain-containing protein</fullName>
    </recommendedName>
</protein>
<organism evidence="6 7">
    <name type="scientific">Ravibacter arvi</name>
    <dbReference type="NCBI Taxonomy" id="2051041"/>
    <lineage>
        <taxon>Bacteria</taxon>
        <taxon>Pseudomonadati</taxon>
        <taxon>Bacteroidota</taxon>
        <taxon>Cytophagia</taxon>
        <taxon>Cytophagales</taxon>
        <taxon>Spirosomataceae</taxon>
        <taxon>Ravibacter</taxon>
    </lineage>
</organism>
<evidence type="ECO:0000256" key="2">
    <source>
        <dbReference type="ARBA" id="ARBA00022723"/>
    </source>
</evidence>
<dbReference type="InterPro" id="IPR009056">
    <property type="entry name" value="Cyt_c-like_dom"/>
</dbReference>